<evidence type="ECO:0000313" key="1">
    <source>
        <dbReference type="EMBL" id="QBK93630.1"/>
    </source>
</evidence>
<organism evidence="1">
    <name type="scientific">Pithovirus LCPAC404</name>
    <dbReference type="NCBI Taxonomy" id="2506597"/>
    <lineage>
        <taxon>Viruses</taxon>
        <taxon>Pithoviruses</taxon>
    </lineage>
</organism>
<sequence>MNKVDRIFRHMENHEDYFSTLGVELDCVYRDECNIDIWDIGSKHLGLGIEYTRKCDGIILFHDEDNNDPPFEPPTNVPIVHVLSGYWNEEDVDNTPLQLLITTIMENN</sequence>
<name>A0A481ZEY3_9VIRU</name>
<dbReference type="EMBL" id="MK500600">
    <property type="protein sequence ID" value="QBK93630.1"/>
    <property type="molecule type" value="Genomic_DNA"/>
</dbReference>
<protein>
    <submittedName>
        <fullName evidence="1">Ras family GTPase</fullName>
    </submittedName>
</protein>
<reference evidence="1" key="1">
    <citation type="journal article" date="2019" name="MBio">
        <title>Virus Genomes from Deep Sea Sediments Expand the Ocean Megavirome and Support Independent Origins of Viral Gigantism.</title>
        <authorList>
            <person name="Backstrom D."/>
            <person name="Yutin N."/>
            <person name="Jorgensen S.L."/>
            <person name="Dharamshi J."/>
            <person name="Homa F."/>
            <person name="Zaremba-Niedwiedzka K."/>
            <person name="Spang A."/>
            <person name="Wolf Y.I."/>
            <person name="Koonin E.V."/>
            <person name="Ettema T.J."/>
        </authorList>
    </citation>
    <scope>NUCLEOTIDE SEQUENCE</scope>
</reference>
<proteinExistence type="predicted"/>
<accession>A0A481ZEY3</accession>
<gene>
    <name evidence="1" type="ORF">LCPAC404_03340</name>
</gene>